<dbReference type="RefSeq" id="WP_184709836.1">
    <property type="nucleotide sequence ID" value="NZ_JACHKZ010000020.1"/>
</dbReference>
<reference evidence="1 2" key="1">
    <citation type="submission" date="2020-08" db="EMBL/GenBank/DDBJ databases">
        <title>Functional genomics of gut bacteria from endangered species of beetles.</title>
        <authorList>
            <person name="Carlos-Shanley C."/>
        </authorList>
    </citation>
    <scope>NUCLEOTIDE SEQUENCE [LARGE SCALE GENOMIC DNA]</scope>
    <source>
        <strain evidence="1 2">S00124</strain>
    </source>
</reference>
<comment type="caution">
    <text evidence="1">The sequence shown here is derived from an EMBL/GenBank/DDBJ whole genome shotgun (WGS) entry which is preliminary data.</text>
</comment>
<keyword evidence="2" id="KW-1185">Reference proteome</keyword>
<dbReference type="Proteomes" id="UP000562492">
    <property type="component" value="Unassembled WGS sequence"/>
</dbReference>
<name>A0ABR6RI89_9BURK</name>
<gene>
    <name evidence="1" type="ORF">HNP33_002978</name>
</gene>
<protein>
    <submittedName>
        <fullName evidence="1">Uncharacterized protein</fullName>
    </submittedName>
</protein>
<accession>A0ABR6RI89</accession>
<organism evidence="1 2">
    <name type="scientific">Comamonas odontotermitis</name>
    <dbReference type="NCBI Taxonomy" id="379895"/>
    <lineage>
        <taxon>Bacteria</taxon>
        <taxon>Pseudomonadati</taxon>
        <taxon>Pseudomonadota</taxon>
        <taxon>Betaproteobacteria</taxon>
        <taxon>Burkholderiales</taxon>
        <taxon>Comamonadaceae</taxon>
        <taxon>Comamonas</taxon>
    </lineage>
</organism>
<dbReference type="EMBL" id="JACHKZ010000020">
    <property type="protein sequence ID" value="MBB6578873.1"/>
    <property type="molecule type" value="Genomic_DNA"/>
</dbReference>
<evidence type="ECO:0000313" key="1">
    <source>
        <dbReference type="EMBL" id="MBB6578873.1"/>
    </source>
</evidence>
<evidence type="ECO:0000313" key="2">
    <source>
        <dbReference type="Proteomes" id="UP000562492"/>
    </source>
</evidence>
<proteinExistence type="predicted"/>
<sequence length="121" mass="13590">MSQPGRHQEWITGLQTRLKLYEQEACIANQLAAESADIIGQLVRVEERRAELGAVGRNDLRQAASRRASALALVAARFPVQRLVSAHRQPLFSSMGLVKTGDHYDELHQELLEGRRRCDSD</sequence>